<sequence>MTENEKTLVKFYSAFASNDASTMSECYHSNVAFRDPVFGLLKGDNVSKMWKMLIASSKGALTINVSDIKADEYIGSAQWTASYTFSKTNRKVVNVIQAHFHFQDGLIIKHTDDFDLWKWSKQAFGLKGFLFGWTGYMHKKIHEKAVSSLKKYKESNT</sequence>
<reference evidence="3" key="1">
    <citation type="submission" date="2016-10" db="EMBL/GenBank/DDBJ databases">
        <authorList>
            <person name="Varghese N."/>
            <person name="Submissions S."/>
        </authorList>
    </citation>
    <scope>NUCLEOTIDE SEQUENCE [LARGE SCALE GENOMIC DNA]</scope>
    <source>
        <strain evidence="3">DSM 15718</strain>
    </source>
</reference>
<dbReference type="AlphaFoldDB" id="A0A1H3BMJ3"/>
<feature type="domain" description="SnoaL-like" evidence="1">
    <location>
        <begin position="10"/>
        <end position="110"/>
    </location>
</feature>
<dbReference type="EMBL" id="FNMV01000010">
    <property type="protein sequence ID" value="SDX43107.1"/>
    <property type="molecule type" value="Genomic_DNA"/>
</dbReference>
<evidence type="ECO:0000313" key="3">
    <source>
        <dbReference type="Proteomes" id="UP000198569"/>
    </source>
</evidence>
<protein>
    <submittedName>
        <fullName evidence="2">SnoaL-like domain-containing protein</fullName>
    </submittedName>
</protein>
<evidence type="ECO:0000259" key="1">
    <source>
        <dbReference type="Pfam" id="PF12680"/>
    </source>
</evidence>
<dbReference type="STRING" id="229203.SAMN05444338_11062"/>
<proteinExistence type="predicted"/>
<gene>
    <name evidence="2" type="ORF">SAMN05444338_11062</name>
</gene>
<evidence type="ECO:0000313" key="2">
    <source>
        <dbReference type="EMBL" id="SDX43107.1"/>
    </source>
</evidence>
<dbReference type="Gene3D" id="3.10.450.50">
    <property type="match status" value="1"/>
</dbReference>
<keyword evidence="3" id="KW-1185">Reference proteome</keyword>
<accession>A0A1H3BMJ3</accession>
<dbReference type="InterPro" id="IPR032710">
    <property type="entry name" value="NTF2-like_dom_sf"/>
</dbReference>
<dbReference type="SUPFAM" id="SSF54427">
    <property type="entry name" value="NTF2-like"/>
    <property type="match status" value="1"/>
</dbReference>
<organism evidence="2 3">
    <name type="scientific">Flavobacterium degerlachei</name>
    <dbReference type="NCBI Taxonomy" id="229203"/>
    <lineage>
        <taxon>Bacteria</taxon>
        <taxon>Pseudomonadati</taxon>
        <taxon>Bacteroidota</taxon>
        <taxon>Flavobacteriia</taxon>
        <taxon>Flavobacteriales</taxon>
        <taxon>Flavobacteriaceae</taxon>
        <taxon>Flavobacterium</taxon>
    </lineage>
</organism>
<dbReference type="Proteomes" id="UP000198569">
    <property type="component" value="Unassembled WGS sequence"/>
</dbReference>
<dbReference type="RefSeq" id="WP_091433232.1">
    <property type="nucleotide sequence ID" value="NZ_FNMV01000010.1"/>
</dbReference>
<dbReference type="OrthoDB" id="391735at2"/>
<dbReference type="InterPro" id="IPR037401">
    <property type="entry name" value="SnoaL-like"/>
</dbReference>
<dbReference type="Pfam" id="PF12680">
    <property type="entry name" value="SnoaL_2"/>
    <property type="match status" value="1"/>
</dbReference>
<name>A0A1H3BMJ3_9FLAO</name>